<comment type="caution">
    <text evidence="2">The sequence shown here is derived from an EMBL/GenBank/DDBJ whole genome shotgun (WGS) entry which is preliminary data.</text>
</comment>
<dbReference type="GO" id="GO:0016790">
    <property type="term" value="F:thiolester hydrolase activity"/>
    <property type="evidence" value="ECO:0007669"/>
    <property type="project" value="UniProtKB-ARBA"/>
</dbReference>
<dbReference type="InterPro" id="IPR029069">
    <property type="entry name" value="HotDog_dom_sf"/>
</dbReference>
<evidence type="ECO:0000313" key="2">
    <source>
        <dbReference type="EMBL" id="RJE85842.1"/>
    </source>
</evidence>
<dbReference type="CDD" id="cd03443">
    <property type="entry name" value="PaaI_thioesterase"/>
    <property type="match status" value="1"/>
</dbReference>
<feature type="domain" description="Thioesterase" evidence="1">
    <location>
        <begin position="55"/>
        <end position="128"/>
    </location>
</feature>
<dbReference type="OrthoDB" id="3477511at2"/>
<proteinExistence type="predicted"/>
<dbReference type="Gene3D" id="3.10.129.10">
    <property type="entry name" value="Hotdog Thioesterase"/>
    <property type="match status" value="1"/>
</dbReference>
<evidence type="ECO:0000259" key="1">
    <source>
        <dbReference type="Pfam" id="PF03061"/>
    </source>
</evidence>
<dbReference type="Pfam" id="PF03061">
    <property type="entry name" value="4HBT"/>
    <property type="match status" value="1"/>
</dbReference>
<dbReference type="SUPFAM" id="SSF54637">
    <property type="entry name" value="Thioesterase/thiol ester dehydrase-isomerase"/>
    <property type="match status" value="1"/>
</dbReference>
<organism evidence="2 3">
    <name type="scientific">Paracoccus onubensis</name>
    <dbReference type="NCBI Taxonomy" id="1675788"/>
    <lineage>
        <taxon>Bacteria</taxon>
        <taxon>Pseudomonadati</taxon>
        <taxon>Pseudomonadota</taxon>
        <taxon>Alphaproteobacteria</taxon>
        <taxon>Rhodobacterales</taxon>
        <taxon>Paracoccaceae</taxon>
        <taxon>Paracoccus</taxon>
    </lineage>
</organism>
<reference evidence="3" key="1">
    <citation type="submission" date="2018-09" db="EMBL/GenBank/DDBJ databases">
        <title>Acidovorax cavernicola nov. sp. isolated from Gruta de las Maravillas (Aracena, Spain).</title>
        <authorList>
            <person name="Jurado V."/>
            <person name="Gutierrez-Patricio S."/>
            <person name="Gonzalez-Pimentel J.L."/>
            <person name="Miller A.Z."/>
            <person name="Laiz L."/>
            <person name="Saiz-Jimenez C."/>
        </authorList>
    </citation>
    <scope>NUCLEOTIDE SEQUENCE [LARGE SCALE GENOMIC DNA]</scope>
    <source>
        <strain evidence="3">1011MAR3C25</strain>
    </source>
</reference>
<evidence type="ECO:0000313" key="3">
    <source>
        <dbReference type="Proteomes" id="UP000284202"/>
    </source>
</evidence>
<sequence>MQDQTTCAALMAEREFVPFRRNDPLMNFVGEIGISTTVTPLVLQLLCGTNAENPQGILHGGALSAVCDVGMYEAARHAFGADCVTVTQEMKFLRQGHTGSPMFIVSEILKLGHRTAFCNAKVLQGDDLIAYSTGQFTKLRTISTWG</sequence>
<dbReference type="EMBL" id="QZCG01000005">
    <property type="protein sequence ID" value="RJE85842.1"/>
    <property type="molecule type" value="Genomic_DNA"/>
</dbReference>
<dbReference type="InterPro" id="IPR006683">
    <property type="entry name" value="Thioestr_dom"/>
</dbReference>
<name>A0A418SXZ1_9RHOB</name>
<dbReference type="RefSeq" id="WP_119747951.1">
    <property type="nucleotide sequence ID" value="NZ_QZCG01000005.1"/>
</dbReference>
<dbReference type="Proteomes" id="UP000284202">
    <property type="component" value="Unassembled WGS sequence"/>
</dbReference>
<protein>
    <submittedName>
        <fullName evidence="2">PaaI family thioesterase</fullName>
    </submittedName>
</protein>
<keyword evidence="3" id="KW-1185">Reference proteome</keyword>
<gene>
    <name evidence="2" type="ORF">D3P04_08805</name>
</gene>
<accession>A0A418SXZ1</accession>
<dbReference type="AlphaFoldDB" id="A0A418SXZ1"/>